<dbReference type="EMBL" id="JAUSRD010000021">
    <property type="protein sequence ID" value="MDP9896817.1"/>
    <property type="molecule type" value="Genomic_DNA"/>
</dbReference>
<protein>
    <recommendedName>
        <fullName evidence="3">Integrase</fullName>
    </recommendedName>
</protein>
<dbReference type="Proteomes" id="UP001242045">
    <property type="component" value="Unassembled WGS sequence"/>
</dbReference>
<name>A0AAW8DA44_9BURK</name>
<evidence type="ECO:0008006" key="3">
    <source>
        <dbReference type="Google" id="ProtNLM"/>
    </source>
</evidence>
<reference evidence="1" key="1">
    <citation type="submission" date="2023-07" db="EMBL/GenBank/DDBJ databases">
        <title>Sorghum-associated microbial communities from plants grown in Nebraska, USA.</title>
        <authorList>
            <person name="Schachtman D."/>
        </authorList>
    </citation>
    <scope>NUCLEOTIDE SEQUENCE</scope>
    <source>
        <strain evidence="1">DS3754</strain>
    </source>
</reference>
<gene>
    <name evidence="1" type="ORF">J2W31_005958</name>
</gene>
<comment type="caution">
    <text evidence="1">The sequence shown here is derived from an EMBL/GenBank/DDBJ whole genome shotgun (WGS) entry which is preliminary data.</text>
</comment>
<accession>A0AAW8DA44</accession>
<organism evidence="1 2">
    <name type="scientific">Variovorax boronicumulans</name>
    <dbReference type="NCBI Taxonomy" id="436515"/>
    <lineage>
        <taxon>Bacteria</taxon>
        <taxon>Pseudomonadati</taxon>
        <taxon>Pseudomonadota</taxon>
        <taxon>Betaproteobacteria</taxon>
        <taxon>Burkholderiales</taxon>
        <taxon>Comamonadaceae</taxon>
        <taxon>Variovorax</taxon>
    </lineage>
</organism>
<dbReference type="AlphaFoldDB" id="A0AAW8DA44"/>
<evidence type="ECO:0000313" key="2">
    <source>
        <dbReference type="Proteomes" id="UP001242045"/>
    </source>
</evidence>
<proteinExistence type="predicted"/>
<sequence length="45" mass="5027">MSDSPPSSHTLRHGLAAWAFLREVQPKGGTEKKVKIKYSQNWSAT</sequence>
<dbReference type="RefSeq" id="WP_307601628.1">
    <property type="nucleotide sequence ID" value="NZ_JAUSRD010000021.1"/>
</dbReference>
<evidence type="ECO:0000313" key="1">
    <source>
        <dbReference type="EMBL" id="MDP9896817.1"/>
    </source>
</evidence>